<proteinExistence type="predicted"/>
<evidence type="ECO:0000313" key="1">
    <source>
        <dbReference type="EMBL" id="AGM11781.1"/>
    </source>
</evidence>
<dbReference type="RefSeq" id="YP_008058366.1">
    <property type="nucleotide sequence ID" value="NC_021319.1"/>
</dbReference>
<dbReference type="OrthoDB" id="27615at10239"/>
<keyword evidence="2" id="KW-1185">Reference proteome</keyword>
<gene>
    <name evidence="1" type="primary">4</name>
    <name evidence="1" type="ORF">HCTV2_4</name>
</gene>
<dbReference type="EMBL" id="KC292028">
    <property type="protein sequence ID" value="AGM11781.1"/>
    <property type="molecule type" value="Genomic_DNA"/>
</dbReference>
<protein>
    <submittedName>
        <fullName evidence="1">Uncharacterized protein</fullName>
    </submittedName>
</protein>
<sequence length="68" mass="7818">MGRQELRLNCVNCGTFREYEVVKSTSDGGQIVDCEFCGKRHSDDSVFMVDPWKQYERDEAGNLLEDLP</sequence>
<dbReference type="GeneID" id="16193634"/>
<accession>R4THJ6</accession>
<reference evidence="1 2" key="1">
    <citation type="submission" date="2012-12" db="EMBL/GenBank/DDBJ databases">
        <authorList>
            <person name="Sencilo A."/>
            <person name="Jacobs-Sera D."/>
            <person name="Russell D.A."/>
            <person name="Ko C."/>
            <person name="Bowman C.A."/>
            <person name="Atanasova N."/>
            <person name="Osterlund E."/>
            <person name="Oksanen H.M."/>
            <person name="Bamford D.H."/>
            <person name="Hatfull G.F."/>
            <person name="Roine E."/>
            <person name="Hendrix R.W."/>
        </authorList>
    </citation>
    <scope>NUCLEOTIDE SEQUENCE [LARGE SCALE GENOMIC DNA]</scope>
</reference>
<dbReference type="Proteomes" id="UP000204143">
    <property type="component" value="Segment"/>
</dbReference>
<dbReference type="KEGG" id="vg:16193634"/>
<organism evidence="1 2">
    <name type="scientific">Haloarcula californiae tailed virus 2</name>
    <dbReference type="NCBI Taxonomy" id="1273747"/>
    <lineage>
        <taxon>Viruses</taxon>
        <taxon>Duplodnaviria</taxon>
        <taxon>Heunggongvirae</taxon>
        <taxon>Uroviricota</taxon>
        <taxon>Caudoviricetes</taxon>
        <taxon>Saparoviridae</taxon>
        <taxon>Samsavirus</taxon>
        <taxon>Samsavirus crystalli</taxon>
        <taxon>Samsavirus HCTV2</taxon>
    </lineage>
</organism>
<evidence type="ECO:0000313" key="2">
    <source>
        <dbReference type="Proteomes" id="UP000204143"/>
    </source>
</evidence>
<name>R4THJ6_9CAUD</name>